<organism evidence="2 3">
    <name type="scientific">Roseateles violae</name>
    <dbReference type="NCBI Taxonomy" id="3058042"/>
    <lineage>
        <taxon>Bacteria</taxon>
        <taxon>Pseudomonadati</taxon>
        <taxon>Pseudomonadota</taxon>
        <taxon>Betaproteobacteria</taxon>
        <taxon>Burkholderiales</taxon>
        <taxon>Sphaerotilaceae</taxon>
        <taxon>Roseateles</taxon>
    </lineage>
</organism>
<accession>A0ABT8DYN5</accession>
<dbReference type="EMBL" id="JAUHHC010000005">
    <property type="protein sequence ID" value="MDN3922690.1"/>
    <property type="molecule type" value="Genomic_DNA"/>
</dbReference>
<sequence length="62" mass="6937">MSKFIAPRPLRLSLRTSKPRNPLVGPSLLRQAGRHADGNARQAARRDLLKQIQQLGQPDRSP</sequence>
<comment type="caution">
    <text evidence="2">The sequence shown here is derived from an EMBL/GenBank/DDBJ whole genome shotgun (WGS) entry which is preliminary data.</text>
</comment>
<keyword evidence="3" id="KW-1185">Reference proteome</keyword>
<feature type="compositionally biased region" description="Basic and acidic residues" evidence="1">
    <location>
        <begin position="34"/>
        <end position="43"/>
    </location>
</feature>
<evidence type="ECO:0000313" key="3">
    <source>
        <dbReference type="Proteomes" id="UP001228044"/>
    </source>
</evidence>
<dbReference type="RefSeq" id="WP_290360981.1">
    <property type="nucleotide sequence ID" value="NZ_JAUHHC010000005.1"/>
</dbReference>
<protein>
    <submittedName>
        <fullName evidence="2">Uncharacterized protein</fullName>
    </submittedName>
</protein>
<name>A0ABT8DYN5_9BURK</name>
<evidence type="ECO:0000313" key="2">
    <source>
        <dbReference type="EMBL" id="MDN3922690.1"/>
    </source>
</evidence>
<reference evidence="2 3" key="1">
    <citation type="submission" date="2023-06" db="EMBL/GenBank/DDBJ databases">
        <title>Pelomonas sp. PFR6 16S ribosomal RNA gene Genome sequencing and assembly.</title>
        <authorList>
            <person name="Woo H."/>
        </authorList>
    </citation>
    <scope>NUCLEOTIDE SEQUENCE [LARGE SCALE GENOMIC DNA]</scope>
    <source>
        <strain evidence="2 3">PFR6</strain>
    </source>
</reference>
<dbReference type="Proteomes" id="UP001228044">
    <property type="component" value="Unassembled WGS sequence"/>
</dbReference>
<gene>
    <name evidence="2" type="ORF">QWJ38_20550</name>
</gene>
<feature type="region of interest" description="Disordered" evidence="1">
    <location>
        <begin position="1"/>
        <end position="43"/>
    </location>
</feature>
<evidence type="ECO:0000256" key="1">
    <source>
        <dbReference type="SAM" id="MobiDB-lite"/>
    </source>
</evidence>
<proteinExistence type="predicted"/>